<proteinExistence type="predicted"/>
<organism evidence="1 2">
    <name type="scientific">Zalaria obscura</name>
    <dbReference type="NCBI Taxonomy" id="2024903"/>
    <lineage>
        <taxon>Eukaryota</taxon>
        <taxon>Fungi</taxon>
        <taxon>Dikarya</taxon>
        <taxon>Ascomycota</taxon>
        <taxon>Pezizomycotina</taxon>
        <taxon>Dothideomycetes</taxon>
        <taxon>Dothideomycetidae</taxon>
        <taxon>Dothideales</taxon>
        <taxon>Zalariaceae</taxon>
        <taxon>Zalaria</taxon>
    </lineage>
</organism>
<keyword evidence="2" id="KW-1185">Reference proteome</keyword>
<evidence type="ECO:0000313" key="1">
    <source>
        <dbReference type="EMBL" id="KAK8207900.1"/>
    </source>
</evidence>
<dbReference type="EMBL" id="JAMKPW020000020">
    <property type="protein sequence ID" value="KAK8207900.1"/>
    <property type="molecule type" value="Genomic_DNA"/>
</dbReference>
<comment type="caution">
    <text evidence="1">The sequence shown here is derived from an EMBL/GenBank/DDBJ whole genome shotgun (WGS) entry which is preliminary data.</text>
</comment>
<accession>A0ACC3SCW0</accession>
<dbReference type="Proteomes" id="UP001320706">
    <property type="component" value="Unassembled WGS sequence"/>
</dbReference>
<evidence type="ECO:0000313" key="2">
    <source>
        <dbReference type="Proteomes" id="UP001320706"/>
    </source>
</evidence>
<sequence length="114" mass="12088">MVWPGQEHGAPYSPTPNAHTPSQYARTPASRPTAAQSTHGTQTAPSNLDNMPLPHDPQGEEYYDDEYDDGYDPVDPPHDADPRYADGYGYPPPGGTHPGGGTHADPGPTQALPA</sequence>
<gene>
    <name evidence="1" type="ORF">M8818_004153</name>
</gene>
<name>A0ACC3SCW0_9PEZI</name>
<reference evidence="1" key="1">
    <citation type="submission" date="2024-02" db="EMBL/GenBank/DDBJ databases">
        <title>Metagenome Assembled Genome of Zalaria obscura JY119.</title>
        <authorList>
            <person name="Vighnesh L."/>
            <person name="Jagadeeshwari U."/>
            <person name="Venkata Ramana C."/>
            <person name="Sasikala C."/>
        </authorList>
    </citation>
    <scope>NUCLEOTIDE SEQUENCE</scope>
    <source>
        <strain evidence="1">JY119</strain>
    </source>
</reference>
<protein>
    <submittedName>
        <fullName evidence="1">Uncharacterized protein</fullName>
    </submittedName>
</protein>